<dbReference type="Proteomes" id="UP000632766">
    <property type="component" value="Unassembled WGS sequence"/>
</dbReference>
<gene>
    <name evidence="1" type="ORF">I8748_32125</name>
</gene>
<protein>
    <submittedName>
        <fullName evidence="1">Helix-turn-helix transcriptional regulator</fullName>
    </submittedName>
</protein>
<keyword evidence="2" id="KW-1185">Reference proteome</keyword>
<evidence type="ECO:0000313" key="1">
    <source>
        <dbReference type="EMBL" id="MBH8566747.1"/>
    </source>
</evidence>
<reference evidence="1 2" key="1">
    <citation type="journal article" date="2021" name="Int. J. Syst. Evol. Microbiol.">
        <title>Amazonocrinis nigriterrae gen. nov., sp. nov., Atlanticothrix silvestris gen. nov., sp. nov. and Dendronalium phyllosphericum gen. nov., sp. nov., nostocacean cyanobacteria from Brazilian environments.</title>
        <authorList>
            <person name="Alvarenga D.O."/>
            <person name="Andreote A.P.D."/>
            <person name="Branco L.H.Z."/>
            <person name="Delbaje E."/>
            <person name="Cruz R.B."/>
            <person name="Varani A.M."/>
            <person name="Fiore M.F."/>
        </authorList>
    </citation>
    <scope>NUCLEOTIDE SEQUENCE [LARGE SCALE GENOMIC DNA]</scope>
    <source>
        <strain evidence="1 2">CENA67</strain>
    </source>
</reference>
<dbReference type="RefSeq" id="WP_198128481.1">
    <property type="nucleotide sequence ID" value="NZ_JAECZC010000102.1"/>
</dbReference>
<accession>A0A8J7I0B5</accession>
<dbReference type="GO" id="GO:0003677">
    <property type="term" value="F:DNA binding"/>
    <property type="evidence" value="ECO:0007669"/>
    <property type="project" value="InterPro"/>
</dbReference>
<organism evidence="1 2">
    <name type="scientific">Amazonocrinis nigriterrae CENA67</name>
    <dbReference type="NCBI Taxonomy" id="2794033"/>
    <lineage>
        <taxon>Bacteria</taxon>
        <taxon>Bacillati</taxon>
        <taxon>Cyanobacteriota</taxon>
        <taxon>Cyanophyceae</taxon>
        <taxon>Nostocales</taxon>
        <taxon>Nostocaceae</taxon>
        <taxon>Amazonocrinis</taxon>
        <taxon>Amazonocrinis nigriterrae</taxon>
    </lineage>
</organism>
<name>A0A8J7I0B5_9NOST</name>
<dbReference type="Gene3D" id="1.10.260.40">
    <property type="entry name" value="lambda repressor-like DNA-binding domains"/>
    <property type="match status" value="1"/>
</dbReference>
<dbReference type="CDD" id="cd00093">
    <property type="entry name" value="HTH_XRE"/>
    <property type="match status" value="1"/>
</dbReference>
<dbReference type="EMBL" id="JAECZC010000102">
    <property type="protein sequence ID" value="MBH8566747.1"/>
    <property type="molecule type" value="Genomic_DNA"/>
</dbReference>
<dbReference type="SUPFAM" id="SSF47413">
    <property type="entry name" value="lambda repressor-like DNA-binding domains"/>
    <property type="match status" value="1"/>
</dbReference>
<sequence length="78" mass="9037">MTDDVLPLMHPREFLSQFPLTYRELAKYLGVTIDAVQNWMGDRARPSKQTQRQVADFAARLKENPDLRKTVLATECDE</sequence>
<proteinExistence type="predicted"/>
<dbReference type="InterPro" id="IPR001387">
    <property type="entry name" value="Cro/C1-type_HTH"/>
</dbReference>
<dbReference type="AlphaFoldDB" id="A0A8J7I0B5"/>
<evidence type="ECO:0000313" key="2">
    <source>
        <dbReference type="Proteomes" id="UP000632766"/>
    </source>
</evidence>
<dbReference type="InterPro" id="IPR010982">
    <property type="entry name" value="Lambda_DNA-bd_dom_sf"/>
</dbReference>
<comment type="caution">
    <text evidence="1">The sequence shown here is derived from an EMBL/GenBank/DDBJ whole genome shotgun (WGS) entry which is preliminary data.</text>
</comment>